<accession>A0A8S9P5R9</accession>
<dbReference type="AlphaFoldDB" id="A0A8S9P5R9"/>
<proteinExistence type="predicted"/>
<reference evidence="1" key="1">
    <citation type="submission" date="2019-12" db="EMBL/GenBank/DDBJ databases">
        <title>Genome sequencing and annotation of Brassica cretica.</title>
        <authorList>
            <person name="Studholme D.J."/>
            <person name="Sarris P."/>
        </authorList>
    </citation>
    <scope>NUCLEOTIDE SEQUENCE</scope>
    <source>
        <strain evidence="1">PFS-109/04</strain>
        <tissue evidence="1">Leaf</tissue>
    </source>
</reference>
<organism evidence="1 2">
    <name type="scientific">Brassica cretica</name>
    <name type="common">Mustard</name>
    <dbReference type="NCBI Taxonomy" id="69181"/>
    <lineage>
        <taxon>Eukaryota</taxon>
        <taxon>Viridiplantae</taxon>
        <taxon>Streptophyta</taxon>
        <taxon>Embryophyta</taxon>
        <taxon>Tracheophyta</taxon>
        <taxon>Spermatophyta</taxon>
        <taxon>Magnoliopsida</taxon>
        <taxon>eudicotyledons</taxon>
        <taxon>Gunneridae</taxon>
        <taxon>Pentapetalae</taxon>
        <taxon>rosids</taxon>
        <taxon>malvids</taxon>
        <taxon>Brassicales</taxon>
        <taxon>Brassicaceae</taxon>
        <taxon>Brassiceae</taxon>
        <taxon>Brassica</taxon>
    </lineage>
</organism>
<protein>
    <submittedName>
        <fullName evidence="1">Uncharacterized protein</fullName>
    </submittedName>
</protein>
<name>A0A8S9P5R9_BRACR</name>
<evidence type="ECO:0000313" key="2">
    <source>
        <dbReference type="Proteomes" id="UP000712600"/>
    </source>
</evidence>
<gene>
    <name evidence="1" type="ORF">F2Q69_00004179</name>
</gene>
<evidence type="ECO:0000313" key="1">
    <source>
        <dbReference type="EMBL" id="KAF3508303.1"/>
    </source>
</evidence>
<sequence>MFLELGLSFVCRLFKPDHQENLERTRAGTSWNASWYANWNELERTRDREMRLRQIANWDGNARRDRVQGFVGLGFKVAG</sequence>
<dbReference type="Proteomes" id="UP000712600">
    <property type="component" value="Unassembled WGS sequence"/>
</dbReference>
<comment type="caution">
    <text evidence="1">The sequence shown here is derived from an EMBL/GenBank/DDBJ whole genome shotgun (WGS) entry which is preliminary data.</text>
</comment>
<dbReference type="EMBL" id="QGKX02001521">
    <property type="protein sequence ID" value="KAF3508303.1"/>
    <property type="molecule type" value="Genomic_DNA"/>
</dbReference>